<dbReference type="EMBL" id="CP002691">
    <property type="protein sequence ID" value="AEE53850.1"/>
    <property type="molecule type" value="Genomic_DNA"/>
</dbReference>
<dbReference type="RefSeq" id="WP_013768376.1">
    <property type="nucleotide sequence ID" value="NC_015510.1"/>
</dbReference>
<dbReference type="OrthoDB" id="1438991at2"/>
<dbReference type="Proteomes" id="UP000008461">
    <property type="component" value="Chromosome"/>
</dbReference>
<reference evidence="3 4" key="1">
    <citation type="journal article" date="2011" name="Stand. Genomic Sci.">
        <title>Complete genome sequence of Haliscomenobacter hydrossis type strain (O).</title>
        <authorList>
            <consortium name="US DOE Joint Genome Institute (JGI-PGF)"/>
            <person name="Daligault H."/>
            <person name="Lapidus A."/>
            <person name="Zeytun A."/>
            <person name="Nolan M."/>
            <person name="Lucas S."/>
            <person name="Del Rio T.G."/>
            <person name="Tice H."/>
            <person name="Cheng J.F."/>
            <person name="Tapia R."/>
            <person name="Han C."/>
            <person name="Goodwin L."/>
            <person name="Pitluck S."/>
            <person name="Liolios K."/>
            <person name="Pagani I."/>
            <person name="Ivanova N."/>
            <person name="Huntemann M."/>
            <person name="Mavromatis K."/>
            <person name="Mikhailova N."/>
            <person name="Pati A."/>
            <person name="Chen A."/>
            <person name="Palaniappan K."/>
            <person name="Land M."/>
            <person name="Hauser L."/>
            <person name="Brambilla E.M."/>
            <person name="Rohde M."/>
            <person name="Verbarg S."/>
            <person name="Goker M."/>
            <person name="Bristow J."/>
            <person name="Eisen J.A."/>
            <person name="Markowitz V."/>
            <person name="Hugenholtz P."/>
            <person name="Kyrpides N.C."/>
            <person name="Klenk H.P."/>
            <person name="Woyke T."/>
        </authorList>
    </citation>
    <scope>NUCLEOTIDE SEQUENCE [LARGE SCALE GENOMIC DNA]</scope>
    <source>
        <strain evidence="4">ATCC 27775 / DSM 1100 / LMG 10767 / O</strain>
    </source>
</reference>
<gene>
    <name evidence="3" type="ordered locus">Halhy_6027</name>
</gene>
<evidence type="ECO:0000256" key="1">
    <source>
        <dbReference type="SAM" id="Phobius"/>
    </source>
</evidence>
<proteinExistence type="predicted"/>
<dbReference type="KEGG" id="hhy:Halhy_6027"/>
<organism evidence="3 4">
    <name type="scientific">Haliscomenobacter hydrossis (strain ATCC 27775 / DSM 1100 / LMG 10767 / O)</name>
    <dbReference type="NCBI Taxonomy" id="760192"/>
    <lineage>
        <taxon>Bacteria</taxon>
        <taxon>Pseudomonadati</taxon>
        <taxon>Bacteroidota</taxon>
        <taxon>Saprospiria</taxon>
        <taxon>Saprospirales</taxon>
        <taxon>Haliscomenobacteraceae</taxon>
        <taxon>Haliscomenobacter</taxon>
    </lineage>
</organism>
<feature type="transmembrane region" description="Helical" evidence="1">
    <location>
        <begin position="12"/>
        <end position="30"/>
    </location>
</feature>
<feature type="domain" description="Chemotaxis methyl-accepting receptor HlyB-like 4HB MCP" evidence="2">
    <location>
        <begin position="6"/>
        <end position="178"/>
    </location>
</feature>
<name>F4L1F3_HALH1</name>
<evidence type="ECO:0000259" key="2">
    <source>
        <dbReference type="Pfam" id="PF12729"/>
    </source>
</evidence>
<evidence type="ECO:0000313" key="3">
    <source>
        <dbReference type="EMBL" id="AEE53850.1"/>
    </source>
</evidence>
<dbReference type="AlphaFoldDB" id="F4L1F3"/>
<protein>
    <recommendedName>
        <fullName evidence="2">Chemotaxis methyl-accepting receptor HlyB-like 4HB MCP domain-containing protein</fullName>
    </recommendedName>
</protein>
<dbReference type="Pfam" id="PF12729">
    <property type="entry name" value="4HB_MCP_1"/>
    <property type="match status" value="1"/>
</dbReference>
<keyword evidence="1" id="KW-0812">Transmembrane</keyword>
<dbReference type="InterPro" id="IPR024478">
    <property type="entry name" value="HlyB_4HB_MCP"/>
</dbReference>
<keyword evidence="4" id="KW-1185">Reference proteome</keyword>
<dbReference type="STRING" id="760192.Halhy_6027"/>
<feature type="transmembrane region" description="Helical" evidence="1">
    <location>
        <begin position="180"/>
        <end position="207"/>
    </location>
</feature>
<sequence length="223" mass="25672">MKWAYSIKHKTTASILLAIVLALVMLNNMVERNQIKRLDKSVSSMYEDRLLAESYLFQMYERLHQKNDFFEASVYRGQSLGEKFDFDQHNQEIKEIIEKYEKTWLTPKETTIFKRFKAVLATMFAIDTEILRGPQKEMEQAPLFKSSASATDEAFALLSELSKIQTAEGSIIRRQSKKILLVNISSSQFEMAILVIIALLIQILVFASKSLQLPKSANRSHLN</sequence>
<accession>F4L1F3</accession>
<evidence type="ECO:0000313" key="4">
    <source>
        <dbReference type="Proteomes" id="UP000008461"/>
    </source>
</evidence>
<keyword evidence="1" id="KW-0472">Membrane</keyword>
<dbReference type="HOGENOM" id="CLU_100594_1_0_10"/>
<keyword evidence="1" id="KW-1133">Transmembrane helix</keyword>
<dbReference type="eggNOG" id="ENOG5032S19">
    <property type="taxonomic scope" value="Bacteria"/>
</dbReference>
<reference key="2">
    <citation type="submission" date="2011-04" db="EMBL/GenBank/DDBJ databases">
        <title>Complete sequence of chromosome of Haliscomenobacter hydrossis DSM 1100.</title>
        <authorList>
            <consortium name="US DOE Joint Genome Institute (JGI-PGF)"/>
            <person name="Lucas S."/>
            <person name="Han J."/>
            <person name="Lapidus A."/>
            <person name="Bruce D."/>
            <person name="Goodwin L."/>
            <person name="Pitluck S."/>
            <person name="Peters L."/>
            <person name="Kyrpides N."/>
            <person name="Mavromatis K."/>
            <person name="Ivanova N."/>
            <person name="Ovchinnikova G."/>
            <person name="Pagani I."/>
            <person name="Daligault H."/>
            <person name="Detter J.C."/>
            <person name="Han C."/>
            <person name="Land M."/>
            <person name="Hauser L."/>
            <person name="Markowitz V."/>
            <person name="Cheng J.-F."/>
            <person name="Hugenholtz P."/>
            <person name="Woyke T."/>
            <person name="Wu D."/>
            <person name="Verbarg S."/>
            <person name="Frueling A."/>
            <person name="Brambilla E."/>
            <person name="Klenk H.-P."/>
            <person name="Eisen J.A."/>
        </authorList>
    </citation>
    <scope>NUCLEOTIDE SEQUENCE</scope>
    <source>
        <strain>DSM 1100</strain>
    </source>
</reference>